<reference evidence="1" key="1">
    <citation type="submission" date="2013-10" db="EMBL/GenBank/DDBJ databases">
        <title>Genomic analysis of the causative agents of coccidiosis in chickens.</title>
        <authorList>
            <person name="Reid A.J."/>
            <person name="Blake D."/>
            <person name="Billington K."/>
            <person name="Browne H."/>
            <person name="Dunn M."/>
            <person name="Hung S."/>
            <person name="Kawahara F."/>
            <person name="Miranda-Saavedra D."/>
            <person name="Mourier T."/>
            <person name="Nagra H."/>
            <person name="Otto T.D."/>
            <person name="Rawlings N."/>
            <person name="Sanchez A."/>
            <person name="Sanders M."/>
            <person name="Subramaniam C."/>
            <person name="Tay Y."/>
            <person name="Dear P."/>
            <person name="Doerig C."/>
            <person name="Gruber A."/>
            <person name="Parkinson J."/>
            <person name="Shirley M."/>
            <person name="Wan K.L."/>
            <person name="Berriman M."/>
            <person name="Tomley F."/>
            <person name="Pain A."/>
        </authorList>
    </citation>
    <scope>NUCLEOTIDE SEQUENCE [LARGE SCALE GENOMIC DNA]</scope>
    <source>
        <strain evidence="1">Houghton</strain>
    </source>
</reference>
<keyword evidence="2" id="KW-1185">Reference proteome</keyword>
<dbReference type="GeneID" id="25478620"/>
<sequence>MEAAAAAAAAAAARSHKEANPEEELACRRLAIPAHLGLSRGGVSSEFDSPQEGLAIYAAFSEAVLAFAAAGKIDAQQMGSLHRLFKTTLEEELGQCVRGICFWGNEKNKRKRKRGGPPGGPWGAPLWQLRGALVGYQKEGNKFKINVSRALLLTTGLVLQSEALRVSILDPS</sequence>
<dbReference type="AlphaFoldDB" id="U6N9M3"/>
<protein>
    <submittedName>
        <fullName evidence="1">Uncharacterized protein</fullName>
    </submittedName>
</protein>
<name>U6N9M3_9EIME</name>
<dbReference type="Proteomes" id="UP000030754">
    <property type="component" value="Unassembled WGS sequence"/>
</dbReference>
<dbReference type="RefSeq" id="XP_013439012.1">
    <property type="nucleotide sequence ID" value="XM_013583558.1"/>
</dbReference>
<proteinExistence type="predicted"/>
<reference evidence="1" key="2">
    <citation type="submission" date="2013-10" db="EMBL/GenBank/DDBJ databases">
        <authorList>
            <person name="Aslett M."/>
        </authorList>
    </citation>
    <scope>NUCLEOTIDE SEQUENCE [LARGE SCALE GENOMIC DNA]</scope>
    <source>
        <strain evidence="1">Houghton</strain>
    </source>
</reference>
<gene>
    <name evidence="1" type="ORF">ENH_00084930</name>
</gene>
<dbReference type="VEuPathDB" id="ToxoDB:ENH_00084930"/>
<dbReference type="EMBL" id="HG725998">
    <property type="protein sequence ID" value="CDJ70546.1"/>
    <property type="molecule type" value="Genomic_DNA"/>
</dbReference>
<evidence type="ECO:0000313" key="1">
    <source>
        <dbReference type="EMBL" id="CDJ70546.1"/>
    </source>
</evidence>
<accession>U6N9M3</accession>
<organism evidence="1 2">
    <name type="scientific">Eimeria necatrix</name>
    <dbReference type="NCBI Taxonomy" id="51315"/>
    <lineage>
        <taxon>Eukaryota</taxon>
        <taxon>Sar</taxon>
        <taxon>Alveolata</taxon>
        <taxon>Apicomplexa</taxon>
        <taxon>Conoidasida</taxon>
        <taxon>Coccidia</taxon>
        <taxon>Eucoccidiorida</taxon>
        <taxon>Eimeriorina</taxon>
        <taxon>Eimeriidae</taxon>
        <taxon>Eimeria</taxon>
    </lineage>
</organism>
<dbReference type="OrthoDB" id="10339888at2759"/>
<evidence type="ECO:0000313" key="2">
    <source>
        <dbReference type="Proteomes" id="UP000030754"/>
    </source>
</evidence>